<evidence type="ECO:0000313" key="4">
    <source>
        <dbReference type="Proteomes" id="UP000227088"/>
    </source>
</evidence>
<comment type="similarity">
    <text evidence="1">Belongs to the outer membrane factor (OMF) (TC 1.B.17) family.</text>
</comment>
<accession>A0A1Y5HTF4</accession>
<feature type="coiled-coil region" evidence="2">
    <location>
        <begin position="260"/>
        <end position="301"/>
    </location>
</feature>
<dbReference type="PANTHER" id="PTHR30203">
    <property type="entry name" value="OUTER MEMBRANE CATION EFFLUX PROTEIN"/>
    <property type="match status" value="1"/>
</dbReference>
<name>A0A1Y5HTF4_OLEAN</name>
<comment type="caution">
    <text evidence="3">The sequence shown here is derived from an EMBL/GenBank/DDBJ whole genome shotgun (WGS) entry which is preliminary data.</text>
</comment>
<organism evidence="3 4">
    <name type="scientific">Oleispira antarctica</name>
    <dbReference type="NCBI Taxonomy" id="188908"/>
    <lineage>
        <taxon>Bacteria</taxon>
        <taxon>Pseudomonadati</taxon>
        <taxon>Pseudomonadota</taxon>
        <taxon>Gammaproteobacteria</taxon>
        <taxon>Oceanospirillales</taxon>
        <taxon>Oceanospirillaceae</taxon>
        <taxon>Oleispira</taxon>
    </lineage>
</organism>
<protein>
    <recommendedName>
        <fullName evidence="5">Transporter</fullName>
    </recommendedName>
</protein>
<dbReference type="EMBL" id="MABE01000301">
    <property type="protein sequence ID" value="OUS40596.1"/>
    <property type="molecule type" value="Genomic_DNA"/>
</dbReference>
<dbReference type="GO" id="GO:0015562">
    <property type="term" value="F:efflux transmembrane transporter activity"/>
    <property type="evidence" value="ECO:0007669"/>
    <property type="project" value="InterPro"/>
</dbReference>
<keyword evidence="2" id="KW-0175">Coiled coil</keyword>
<dbReference type="InterPro" id="IPR010131">
    <property type="entry name" value="MdtP/NodT-like"/>
</dbReference>
<evidence type="ECO:0000256" key="2">
    <source>
        <dbReference type="SAM" id="Coils"/>
    </source>
</evidence>
<evidence type="ECO:0000313" key="3">
    <source>
        <dbReference type="EMBL" id="OUS40596.1"/>
    </source>
</evidence>
<feature type="non-terminal residue" evidence="3">
    <location>
        <position position="1"/>
    </location>
</feature>
<dbReference type="SUPFAM" id="SSF56954">
    <property type="entry name" value="Outer membrane efflux proteins (OEP)"/>
    <property type="match status" value="1"/>
</dbReference>
<reference evidence="4" key="1">
    <citation type="journal article" date="2017" name="Proc. Natl. Acad. Sci. U.S.A.">
        <title>Simulation of Deepwater Horizon oil plume reveals substrate specialization within a complex community of hydrocarbon degraders.</title>
        <authorList>
            <person name="Hu P."/>
            <person name="Dubinsky E.A."/>
            <person name="Probst A.J."/>
            <person name="Wang J."/>
            <person name="Sieber C.M.K."/>
            <person name="Tom L.M."/>
            <person name="Gardinali P."/>
            <person name="Banfield J.F."/>
            <person name="Atlas R.M."/>
            <person name="Andersen G.L."/>
        </authorList>
    </citation>
    <scope>NUCLEOTIDE SEQUENCE [LARGE SCALE GENOMIC DNA]</scope>
</reference>
<proteinExistence type="inferred from homology"/>
<dbReference type="Proteomes" id="UP000227088">
    <property type="component" value="Unassembled WGS sequence"/>
</dbReference>
<evidence type="ECO:0008006" key="5">
    <source>
        <dbReference type="Google" id="ProtNLM"/>
    </source>
</evidence>
<dbReference type="AlphaFoldDB" id="A0A1Y5HTF4"/>
<gene>
    <name evidence="3" type="ORF">A9R00_05220</name>
</gene>
<dbReference type="PANTHER" id="PTHR30203:SF24">
    <property type="entry name" value="BLR4935 PROTEIN"/>
    <property type="match status" value="1"/>
</dbReference>
<dbReference type="Pfam" id="PF02321">
    <property type="entry name" value="OEP"/>
    <property type="match status" value="2"/>
</dbReference>
<dbReference type="InterPro" id="IPR003423">
    <property type="entry name" value="OMP_efflux"/>
</dbReference>
<sequence>YPLYVRQIDGEMQQADINPITVADIELRQDEATLTFSQSFELGDKRLSRVGYSSAKQQQLQAEFAITRLDVLAETSRRYYQLLALQKQQTLLKTRIGQEKRALKIIKKRAQAGAISQADVTNMALRLARSENTLEQLQFNIGLEKNRLSAMWLASDKNPELSFTQVIGKLSKLPKIPEAELLAMTITESLEQLPDYRLQLALSRLADSQVQLERANGSADINLGVGIAHDRNGGGQSLVFTAAMPLNFSNPNRGRINSALAQQQLSLEQVEIKRNELHIELIRIQQNLAKDMRQAKQIKNQLLPLAIELLSDTQKAYRQGKYTVLQWIDAQNQVFNLEQDLINSQVRIFNQVLELERILGQSIVSAQ</sequence>
<evidence type="ECO:0000256" key="1">
    <source>
        <dbReference type="ARBA" id="ARBA00007613"/>
    </source>
</evidence>
<dbReference type="Gene3D" id="1.20.1600.10">
    <property type="entry name" value="Outer membrane efflux proteins (OEP)"/>
    <property type="match status" value="1"/>
</dbReference>